<organism evidence="1">
    <name type="scientific">Flavobacterium sp. WC2409</name>
    <dbReference type="NCBI Taxonomy" id="3234139"/>
    <lineage>
        <taxon>Bacteria</taxon>
        <taxon>Pseudomonadati</taxon>
        <taxon>Bacteroidota</taxon>
        <taxon>Flavobacteriia</taxon>
        <taxon>Flavobacteriales</taxon>
        <taxon>Flavobacteriaceae</taxon>
        <taxon>Flavobacterium</taxon>
    </lineage>
</organism>
<dbReference type="RefSeq" id="WP_367771598.1">
    <property type="nucleotide sequence ID" value="NZ_CP165625.1"/>
</dbReference>
<dbReference type="AlphaFoldDB" id="A0AB39VYC3"/>
<evidence type="ECO:0000313" key="1">
    <source>
        <dbReference type="EMBL" id="XDU94310.1"/>
    </source>
</evidence>
<dbReference type="EMBL" id="CP165625">
    <property type="protein sequence ID" value="XDU94310.1"/>
    <property type="molecule type" value="Genomic_DNA"/>
</dbReference>
<dbReference type="Pfam" id="PF14022">
    <property type="entry name" value="DUF4238"/>
    <property type="match status" value="1"/>
</dbReference>
<sequence>MKKEEPENQKQHKVSQVYLKHFGYKKNEEFWLSILEIGKTETENIRVNDFTIETNIFDLPFEDFEIRRGFENMSNQIENHYNILISNLHNQKQLNSKDTKFLYFFVANILCRTNPFRNFINGLLTDNLTREKFISEISHFSNDKKDIEFVLNYFEKENQLNIILETIMHYLANVFKHFNKVFIKDFNNIGWLTTDSPVHLDTQGKYGVLIPIESEIYLSLSKDFCLFMYHPSSEIQTNPLRSLKKDKINEIDFDTFDEVTKKITFDYDKYLVFNTEFEPTKIELNKKYK</sequence>
<reference evidence="1" key="1">
    <citation type="submission" date="2024-07" db="EMBL/GenBank/DDBJ databases">
        <authorList>
            <person name="Biller S.J."/>
        </authorList>
    </citation>
    <scope>NUCLEOTIDE SEQUENCE</scope>
    <source>
        <strain evidence="1">WC2409</strain>
    </source>
</reference>
<proteinExistence type="predicted"/>
<protein>
    <submittedName>
        <fullName evidence="1">DUF4238 domain-containing protein</fullName>
    </submittedName>
</protein>
<dbReference type="InterPro" id="IPR025332">
    <property type="entry name" value="DUF4238"/>
</dbReference>
<gene>
    <name evidence="1" type="ORF">AB3G34_10415</name>
</gene>
<name>A0AB39VYC3_9FLAO</name>
<accession>A0AB39VYC3</accession>